<organism evidence="5 6">
    <name type="scientific">Deinococcus budaensis</name>
    <dbReference type="NCBI Taxonomy" id="1665626"/>
    <lineage>
        <taxon>Bacteria</taxon>
        <taxon>Thermotogati</taxon>
        <taxon>Deinococcota</taxon>
        <taxon>Deinococci</taxon>
        <taxon>Deinococcales</taxon>
        <taxon>Deinococcaceae</taxon>
        <taxon>Deinococcus</taxon>
    </lineage>
</organism>
<protein>
    <submittedName>
        <fullName evidence="5">Beta-N-acetylhexosaminidase</fullName>
        <ecNumber evidence="5">3.2.1.52</ecNumber>
    </submittedName>
</protein>
<dbReference type="EMBL" id="JACHFN010000001">
    <property type="protein sequence ID" value="MBB5232896.1"/>
    <property type="molecule type" value="Genomic_DNA"/>
</dbReference>
<comment type="similarity">
    <text evidence="1">Belongs to the glycosyl hydrolase 3 family.</text>
</comment>
<comment type="caution">
    <text evidence="5">The sequence shown here is derived from an EMBL/GenBank/DDBJ whole genome shotgun (WGS) entry which is preliminary data.</text>
</comment>
<keyword evidence="3 5" id="KW-0326">Glycosidase</keyword>
<proteinExistence type="inferred from homology"/>
<dbReference type="Gene3D" id="3.20.20.300">
    <property type="entry name" value="Glycoside hydrolase, family 3, N-terminal domain"/>
    <property type="match status" value="1"/>
</dbReference>
<name>A0A7W8LNN2_9DEIO</name>
<dbReference type="RefSeq" id="WP_343057568.1">
    <property type="nucleotide sequence ID" value="NZ_JACHFN010000001.1"/>
</dbReference>
<dbReference type="PANTHER" id="PTHR30480">
    <property type="entry name" value="BETA-HEXOSAMINIDASE-RELATED"/>
    <property type="match status" value="1"/>
</dbReference>
<dbReference type="InterPro" id="IPR019800">
    <property type="entry name" value="Glyco_hydro_3_AS"/>
</dbReference>
<feature type="domain" description="Glycoside hydrolase family 3 N-terminal" evidence="4">
    <location>
        <begin position="7"/>
        <end position="316"/>
    </location>
</feature>
<evidence type="ECO:0000259" key="4">
    <source>
        <dbReference type="Pfam" id="PF00933"/>
    </source>
</evidence>
<evidence type="ECO:0000256" key="2">
    <source>
        <dbReference type="ARBA" id="ARBA00022801"/>
    </source>
</evidence>
<evidence type="ECO:0000313" key="6">
    <source>
        <dbReference type="Proteomes" id="UP000525389"/>
    </source>
</evidence>
<dbReference type="InterPro" id="IPR036962">
    <property type="entry name" value="Glyco_hydro_3_N_sf"/>
</dbReference>
<dbReference type="SUPFAM" id="SSF51445">
    <property type="entry name" value="(Trans)glycosidases"/>
    <property type="match status" value="1"/>
</dbReference>
<dbReference type="Proteomes" id="UP000525389">
    <property type="component" value="Unassembled WGS sequence"/>
</dbReference>
<dbReference type="PANTHER" id="PTHR30480:SF16">
    <property type="entry name" value="GLYCOSIDE HYDROLASE FAMILY 3 DOMAIN PROTEIN"/>
    <property type="match status" value="1"/>
</dbReference>
<dbReference type="InterPro" id="IPR017853">
    <property type="entry name" value="GH"/>
</dbReference>
<dbReference type="PROSITE" id="PS00775">
    <property type="entry name" value="GLYCOSYL_HYDROL_F3"/>
    <property type="match status" value="1"/>
</dbReference>
<evidence type="ECO:0000313" key="5">
    <source>
        <dbReference type="EMBL" id="MBB5232896.1"/>
    </source>
</evidence>
<dbReference type="InterPro" id="IPR050226">
    <property type="entry name" value="NagZ_Beta-hexosaminidase"/>
</dbReference>
<gene>
    <name evidence="5" type="ORF">HNQ09_000313</name>
</gene>
<reference evidence="5 6" key="1">
    <citation type="submission" date="2020-08" db="EMBL/GenBank/DDBJ databases">
        <title>Genomic Encyclopedia of Type Strains, Phase IV (KMG-IV): sequencing the most valuable type-strain genomes for metagenomic binning, comparative biology and taxonomic classification.</title>
        <authorList>
            <person name="Goeker M."/>
        </authorList>
    </citation>
    <scope>NUCLEOTIDE SEQUENCE [LARGE SCALE GENOMIC DNA]</scope>
    <source>
        <strain evidence="5 6">DSM 101791</strain>
    </source>
</reference>
<sequence length="487" mass="51250">MTRPQPGSLVMVDVPGPVLDADTAAHLRRFGVQAVCLFGKNIQDAGQLRGLCADLREVMGEGALIALDHEGGAILRPGFWPFAPSAMGLGAADDPALTEEVNAALSRQLRSVGVNWNFAPVLDVNVNPANPVIGERAYGADAGQVARHGAAALRGHAREGVAGCVKHFPGHGDTHLDSHLALPRVERSRGALDAVEFAPFRACLPHAPAVMTAHIVYGPLDPAHPATLSRRVLTDLLRGEWGYGGVTVTDSMGMAAIDANYGRGEAAVLALQAGADLVMALGRREVQETTLSALAAAMSEGDLDPREVDASLERLHALAAAYPARPDPTFDPAADAPLFAHAWARALTAWRGPQPPPPGTRVLLVAQRRVGRQNVSEASVDAQALAGDLAAVYPVELHAYDDPADLDWAALRARGLPVILATTTRHRQPALRGARPDLHLALYNPYAVLDVDAPAALTYGFRPEARAALVAWLRGEAGAPGQLPFGA</sequence>
<evidence type="ECO:0000256" key="3">
    <source>
        <dbReference type="ARBA" id="ARBA00023295"/>
    </source>
</evidence>
<dbReference type="Pfam" id="PF00933">
    <property type="entry name" value="Glyco_hydro_3"/>
    <property type="match status" value="1"/>
</dbReference>
<keyword evidence="6" id="KW-1185">Reference proteome</keyword>
<accession>A0A7W8LNN2</accession>
<dbReference type="GO" id="GO:0005975">
    <property type="term" value="P:carbohydrate metabolic process"/>
    <property type="evidence" value="ECO:0007669"/>
    <property type="project" value="InterPro"/>
</dbReference>
<keyword evidence="2 5" id="KW-0378">Hydrolase</keyword>
<evidence type="ECO:0000256" key="1">
    <source>
        <dbReference type="ARBA" id="ARBA00005336"/>
    </source>
</evidence>
<dbReference type="EC" id="3.2.1.52" evidence="5"/>
<dbReference type="GO" id="GO:0009254">
    <property type="term" value="P:peptidoglycan turnover"/>
    <property type="evidence" value="ECO:0007669"/>
    <property type="project" value="TreeGrafter"/>
</dbReference>
<dbReference type="InterPro" id="IPR001764">
    <property type="entry name" value="Glyco_hydro_3_N"/>
</dbReference>
<dbReference type="PRINTS" id="PR00133">
    <property type="entry name" value="GLHYDRLASE3"/>
</dbReference>
<dbReference type="AlphaFoldDB" id="A0A7W8LNN2"/>
<dbReference type="GO" id="GO:0004563">
    <property type="term" value="F:beta-N-acetylhexosaminidase activity"/>
    <property type="evidence" value="ECO:0007669"/>
    <property type="project" value="UniProtKB-EC"/>
</dbReference>